<keyword evidence="6" id="KW-1185">Reference proteome</keyword>
<dbReference type="CDD" id="cd17253">
    <property type="entry name" value="RMtype1_S_Eco933I-TRD2-CR2_like"/>
    <property type="match status" value="1"/>
</dbReference>
<feature type="domain" description="Type I restriction modification DNA specificity" evidence="4">
    <location>
        <begin position="8"/>
        <end position="169"/>
    </location>
</feature>
<name>A0A7X6LB87_9NOCA</name>
<accession>A0A7X6LB87</accession>
<sequence>MNLKLDKSGWKRVRLGDVVQRSRKQADPAEAGIERYVAGGHIDSESMVIQRWGDVGDGQMGSTFRYVFEPGQILFVSARPYLRKTGVVDFSGVVADKTYVLDADPDNGLLQNFLPWVLSSDPFVEYATAEATGSMNPRLLWGQFQQYEFKLPSLDEQNKIADLIWRVESHRVQLRASRNVMRATRLYFVDQAIGRALKNRAVPLARVAEIRGGIQKGKRTSGEVVDRPYVRVANVQAGEIDLADVKTISVSVADAERYALRDGDVLMTEGGDIDKLGRGAVWRCQIPQCLHQNHVFAVRVSEPSVSPYWISLHTESTHGRAYFRVAAKRTSNLASINKTQVSEFPIGILEGEDQLNALSTIDRLDSAMTDLDTESVTLTALRTVVLTEIFGDS</sequence>
<organism evidence="5 6">
    <name type="scientific">Nocardia gamkensis</name>
    <dbReference type="NCBI Taxonomy" id="352869"/>
    <lineage>
        <taxon>Bacteria</taxon>
        <taxon>Bacillati</taxon>
        <taxon>Actinomycetota</taxon>
        <taxon>Actinomycetes</taxon>
        <taxon>Mycobacteriales</taxon>
        <taxon>Nocardiaceae</taxon>
        <taxon>Nocardia</taxon>
    </lineage>
</organism>
<comment type="caution">
    <text evidence="5">The sequence shown here is derived from an EMBL/GenBank/DDBJ whole genome shotgun (WGS) entry which is preliminary data.</text>
</comment>
<dbReference type="InterPro" id="IPR000055">
    <property type="entry name" value="Restrct_endonuc_typeI_TRD"/>
</dbReference>
<evidence type="ECO:0000256" key="3">
    <source>
        <dbReference type="ARBA" id="ARBA00023125"/>
    </source>
</evidence>
<evidence type="ECO:0000259" key="4">
    <source>
        <dbReference type="Pfam" id="PF01420"/>
    </source>
</evidence>
<dbReference type="GO" id="GO:0003677">
    <property type="term" value="F:DNA binding"/>
    <property type="evidence" value="ECO:0007669"/>
    <property type="project" value="UniProtKB-KW"/>
</dbReference>
<dbReference type="InterPro" id="IPR052021">
    <property type="entry name" value="Type-I_RS_S_subunit"/>
</dbReference>
<dbReference type="CDD" id="cd16961">
    <property type="entry name" value="RMtype1_S_TRD-CR_like"/>
    <property type="match status" value="1"/>
</dbReference>
<dbReference type="PANTHER" id="PTHR30408">
    <property type="entry name" value="TYPE-1 RESTRICTION ENZYME ECOKI SPECIFICITY PROTEIN"/>
    <property type="match status" value="1"/>
</dbReference>
<dbReference type="GO" id="GO:0009307">
    <property type="term" value="P:DNA restriction-modification system"/>
    <property type="evidence" value="ECO:0007669"/>
    <property type="project" value="UniProtKB-KW"/>
</dbReference>
<evidence type="ECO:0000313" key="5">
    <source>
        <dbReference type="EMBL" id="NKY31306.1"/>
    </source>
</evidence>
<proteinExistence type="inferred from homology"/>
<keyword evidence="2" id="KW-0680">Restriction system</keyword>
<dbReference type="RefSeq" id="WP_168434269.1">
    <property type="nucleotide sequence ID" value="NZ_JAAXOS010000029.1"/>
</dbReference>
<dbReference type="SUPFAM" id="SSF116734">
    <property type="entry name" value="DNA methylase specificity domain"/>
    <property type="match status" value="2"/>
</dbReference>
<evidence type="ECO:0000256" key="2">
    <source>
        <dbReference type="ARBA" id="ARBA00022747"/>
    </source>
</evidence>
<gene>
    <name evidence="5" type="ORF">HGB38_34680</name>
</gene>
<dbReference type="InterPro" id="IPR044946">
    <property type="entry name" value="Restrct_endonuc_typeI_TRD_sf"/>
</dbReference>
<evidence type="ECO:0000313" key="6">
    <source>
        <dbReference type="Proteomes" id="UP000540698"/>
    </source>
</evidence>
<dbReference type="Pfam" id="PF01420">
    <property type="entry name" value="Methylase_S"/>
    <property type="match status" value="1"/>
</dbReference>
<dbReference type="PANTHER" id="PTHR30408:SF12">
    <property type="entry name" value="TYPE I RESTRICTION ENZYME MJAVIII SPECIFICITY SUBUNIT"/>
    <property type="match status" value="1"/>
</dbReference>
<keyword evidence="3" id="KW-0238">DNA-binding</keyword>
<dbReference type="AlphaFoldDB" id="A0A7X6LB87"/>
<reference evidence="5 6" key="1">
    <citation type="submission" date="2020-04" db="EMBL/GenBank/DDBJ databases">
        <title>MicrobeNet Type strains.</title>
        <authorList>
            <person name="Nicholson A.C."/>
        </authorList>
    </citation>
    <scope>NUCLEOTIDE SEQUENCE [LARGE SCALE GENOMIC DNA]</scope>
    <source>
        <strain evidence="5 6">DSM 44956</strain>
    </source>
</reference>
<protein>
    <recommendedName>
        <fullName evidence="4">Type I restriction modification DNA specificity domain-containing protein</fullName>
    </recommendedName>
</protein>
<dbReference type="Proteomes" id="UP000540698">
    <property type="component" value="Unassembled WGS sequence"/>
</dbReference>
<evidence type="ECO:0000256" key="1">
    <source>
        <dbReference type="ARBA" id="ARBA00010923"/>
    </source>
</evidence>
<comment type="similarity">
    <text evidence="1">Belongs to the type-I restriction system S methylase family.</text>
</comment>
<dbReference type="EMBL" id="JAAXOS010000029">
    <property type="protein sequence ID" value="NKY31306.1"/>
    <property type="molecule type" value="Genomic_DNA"/>
</dbReference>
<dbReference type="Gene3D" id="3.90.220.20">
    <property type="entry name" value="DNA methylase specificity domains"/>
    <property type="match status" value="2"/>
</dbReference>